<feature type="chain" id="PRO_5020754114" description="Galactose oxidase" evidence="3">
    <location>
        <begin position="24"/>
        <end position="451"/>
    </location>
</feature>
<dbReference type="InterPro" id="IPR011043">
    <property type="entry name" value="Gal_Oxase/kelch_b-propeller"/>
</dbReference>
<dbReference type="SUPFAM" id="SSF50965">
    <property type="entry name" value="Galactose oxidase, central domain"/>
    <property type="match status" value="1"/>
</dbReference>
<feature type="signal peptide" evidence="3">
    <location>
        <begin position="1"/>
        <end position="23"/>
    </location>
</feature>
<proteinExistence type="predicted"/>
<dbReference type="PANTHER" id="PTHR45632">
    <property type="entry name" value="LD33804P"/>
    <property type="match status" value="1"/>
</dbReference>
<reference evidence="5" key="1">
    <citation type="journal article" date="2018" name="Nat. Microbiol.">
        <title>Leveraging single-cell genomics to expand the fungal tree of life.</title>
        <authorList>
            <person name="Ahrendt S.R."/>
            <person name="Quandt C.A."/>
            <person name="Ciobanu D."/>
            <person name="Clum A."/>
            <person name="Salamov A."/>
            <person name="Andreopoulos B."/>
            <person name="Cheng J.F."/>
            <person name="Woyke T."/>
            <person name="Pelin A."/>
            <person name="Henrissat B."/>
            <person name="Reynolds N.K."/>
            <person name="Benny G.L."/>
            <person name="Smith M.E."/>
            <person name="James T.Y."/>
            <person name="Grigoriev I.V."/>
        </authorList>
    </citation>
    <scope>NUCLEOTIDE SEQUENCE [LARGE SCALE GENOMIC DNA]</scope>
    <source>
        <strain evidence="5">RSA 468</strain>
    </source>
</reference>
<keyword evidence="1" id="KW-0880">Kelch repeat</keyword>
<dbReference type="InterPro" id="IPR015915">
    <property type="entry name" value="Kelch-typ_b-propeller"/>
</dbReference>
<evidence type="ECO:0000313" key="4">
    <source>
        <dbReference type="EMBL" id="RKP40332.1"/>
    </source>
</evidence>
<organism evidence="4 5">
    <name type="scientific">Dimargaris cristalligena</name>
    <dbReference type="NCBI Taxonomy" id="215637"/>
    <lineage>
        <taxon>Eukaryota</taxon>
        <taxon>Fungi</taxon>
        <taxon>Fungi incertae sedis</taxon>
        <taxon>Zoopagomycota</taxon>
        <taxon>Kickxellomycotina</taxon>
        <taxon>Dimargaritomycetes</taxon>
        <taxon>Dimargaritales</taxon>
        <taxon>Dimargaritaceae</taxon>
        <taxon>Dimargaris</taxon>
    </lineage>
</organism>
<evidence type="ECO:0000256" key="2">
    <source>
        <dbReference type="ARBA" id="ARBA00022737"/>
    </source>
</evidence>
<keyword evidence="2" id="KW-0677">Repeat</keyword>
<evidence type="ECO:0000256" key="3">
    <source>
        <dbReference type="SAM" id="SignalP"/>
    </source>
</evidence>
<dbReference type="Proteomes" id="UP000268162">
    <property type="component" value="Unassembled WGS sequence"/>
</dbReference>
<dbReference type="OrthoDB" id="432528at2759"/>
<sequence length="451" mass="47553">MKYSYWSTLILPILLTTAPLVHPAPLDSSSDVPTWNYQNVWLKDSRSAMAVASTSRYAIFAGGEDNVGEPTTLVDVYDHQTNTWSASNVSQARRSMVGATLANRYVLFAGGMVSGTSAYSDVVDIYDTQTGQWLNPPARLSLPRANIQALSLGDRVVFVSGSADASAATGNSPMVASTTVDMVDAKLQWTSSVMKAGSSSSAIPYFSFGPATGSMLSSPDSAADPASQSSVKGVLVGGNYFENPNEVRPVQKVDQRTRLITTTSLKSNEGLTDKSSDSLFINGPNLSTAVLEAVGLLAGRYFFYAGGRTAPSSPGSSPSGSTFSANVEVLDVGLAKSTKSSAHWLAKDQGGKLQLSEARSQIATASLASNKFVLFGGGLINDQSGLVTKTIDVYNTHTQKWVTSESNYMGFHIPRTGASVATVGDCMVIFAGGRIMGNRNVTGAVDMFDIC</sequence>
<name>A0A4Q0A4K3_9FUNG</name>
<dbReference type="Gene3D" id="2.120.10.80">
    <property type="entry name" value="Kelch-type beta propeller"/>
    <property type="match status" value="2"/>
</dbReference>
<keyword evidence="5" id="KW-1185">Reference proteome</keyword>
<evidence type="ECO:0000313" key="5">
    <source>
        <dbReference type="Proteomes" id="UP000268162"/>
    </source>
</evidence>
<protein>
    <recommendedName>
        <fullName evidence="6">Galactose oxidase</fullName>
    </recommendedName>
</protein>
<dbReference type="AlphaFoldDB" id="A0A4Q0A4K3"/>
<dbReference type="EMBL" id="ML002213">
    <property type="protein sequence ID" value="RKP40332.1"/>
    <property type="molecule type" value="Genomic_DNA"/>
</dbReference>
<keyword evidence="3" id="KW-0732">Signal</keyword>
<evidence type="ECO:0008006" key="6">
    <source>
        <dbReference type="Google" id="ProtNLM"/>
    </source>
</evidence>
<evidence type="ECO:0000256" key="1">
    <source>
        <dbReference type="ARBA" id="ARBA00022441"/>
    </source>
</evidence>
<dbReference type="STRING" id="215637.A0A4Q0A4K3"/>
<gene>
    <name evidence="4" type="ORF">BJ085DRAFT_37227</name>
</gene>
<dbReference type="PANTHER" id="PTHR45632:SF3">
    <property type="entry name" value="KELCH-LIKE PROTEIN 32"/>
    <property type="match status" value="1"/>
</dbReference>
<accession>A0A4Q0A4K3</accession>